<proteinExistence type="predicted"/>
<organism evidence="2 3">
    <name type="scientific">Collybiopsis confluens</name>
    <dbReference type="NCBI Taxonomy" id="2823264"/>
    <lineage>
        <taxon>Eukaryota</taxon>
        <taxon>Fungi</taxon>
        <taxon>Dikarya</taxon>
        <taxon>Basidiomycota</taxon>
        <taxon>Agaricomycotina</taxon>
        <taxon>Agaricomycetes</taxon>
        <taxon>Agaricomycetidae</taxon>
        <taxon>Agaricales</taxon>
        <taxon>Marasmiineae</taxon>
        <taxon>Omphalotaceae</taxon>
        <taxon>Collybiopsis</taxon>
    </lineage>
</organism>
<evidence type="ECO:0000313" key="3">
    <source>
        <dbReference type="Proteomes" id="UP000518752"/>
    </source>
</evidence>
<dbReference type="Proteomes" id="UP000518752">
    <property type="component" value="Unassembled WGS sequence"/>
</dbReference>
<feature type="region of interest" description="Disordered" evidence="1">
    <location>
        <begin position="59"/>
        <end position="82"/>
    </location>
</feature>
<feature type="compositionally biased region" description="Polar residues" evidence="1">
    <location>
        <begin position="131"/>
        <end position="149"/>
    </location>
</feature>
<name>A0A8H5LPU1_9AGAR</name>
<reference evidence="2 3" key="1">
    <citation type="journal article" date="2020" name="ISME J.">
        <title>Uncovering the hidden diversity of litter-decomposition mechanisms in mushroom-forming fungi.</title>
        <authorList>
            <person name="Floudas D."/>
            <person name="Bentzer J."/>
            <person name="Ahren D."/>
            <person name="Johansson T."/>
            <person name="Persson P."/>
            <person name="Tunlid A."/>
        </authorList>
    </citation>
    <scope>NUCLEOTIDE SEQUENCE [LARGE SCALE GENOMIC DNA]</scope>
    <source>
        <strain evidence="2 3">CBS 406.79</strain>
    </source>
</reference>
<keyword evidence="3" id="KW-1185">Reference proteome</keyword>
<comment type="caution">
    <text evidence="2">The sequence shown here is derived from an EMBL/GenBank/DDBJ whole genome shotgun (WGS) entry which is preliminary data.</text>
</comment>
<sequence>MPALSNTFAQLQRRLFNAPGGGMPFIGNITRSIWSTPPLPYMISPVSLQNYQYTGTFSPFDDSNDHFDNNEGKEDRAKTDDLDDEMSAEELSWSLFVNQNAALEDDAFEHPRPDPSPTPAVNTGIDGDNATFPSPSPINNTAPLPPSSAQVISSNATERVLSTPDIPSKTTAEEEQAQASVRQPWEVVPEGHARGVSPKTIICPNNREIQSTKIFRRGPRRTGIQTTLLRTKWAVVNVASRALHDTPNHAATQDSLKSFNRELPPTFANPWTGSTIESGITRSGDVVYSTEAAWPVYWYQRETLKMSKGKRNYFGSDDDKVHTPGRT</sequence>
<evidence type="ECO:0000313" key="2">
    <source>
        <dbReference type="EMBL" id="KAF5365540.1"/>
    </source>
</evidence>
<evidence type="ECO:0000256" key="1">
    <source>
        <dbReference type="SAM" id="MobiDB-lite"/>
    </source>
</evidence>
<dbReference type="AlphaFoldDB" id="A0A8H5LPU1"/>
<dbReference type="EMBL" id="JAACJN010000165">
    <property type="protein sequence ID" value="KAF5365540.1"/>
    <property type="molecule type" value="Genomic_DNA"/>
</dbReference>
<protein>
    <submittedName>
        <fullName evidence="2">Uncharacterized protein</fullName>
    </submittedName>
</protein>
<feature type="region of interest" description="Disordered" evidence="1">
    <location>
        <begin position="107"/>
        <end position="149"/>
    </location>
</feature>
<feature type="compositionally biased region" description="Basic and acidic residues" evidence="1">
    <location>
        <begin position="63"/>
        <end position="80"/>
    </location>
</feature>
<gene>
    <name evidence="2" type="ORF">D9757_010912</name>
</gene>
<accession>A0A8H5LPU1</accession>